<keyword evidence="8" id="KW-1185">Reference proteome</keyword>
<dbReference type="InterPro" id="IPR006776">
    <property type="entry name" value="SsgB"/>
</dbReference>
<evidence type="ECO:0008006" key="9">
    <source>
        <dbReference type="Google" id="ProtNLM"/>
    </source>
</evidence>
<dbReference type="Gene3D" id="2.30.31.20">
    <property type="entry name" value="Sporulation-specific cell division protein SsgB"/>
    <property type="match status" value="1"/>
</dbReference>
<evidence type="ECO:0000313" key="7">
    <source>
        <dbReference type="EMBL" id="GAA2476338.1"/>
    </source>
</evidence>
<proteinExistence type="inferred from homology"/>
<gene>
    <name evidence="7" type="ORF">GCM10010406_10590</name>
</gene>
<evidence type="ECO:0000256" key="6">
    <source>
        <dbReference type="ARBA" id="ARBA00023306"/>
    </source>
</evidence>
<sequence>MQSSVSTQVPMTFLVTQERSFRVLVDLLFTPQDPDAVRFQYQLPGEEPVRWVLPRRLLADGLGAPVASGPVRIEPTGIDGPPQVLFSLQGRRGTARFRSRVQPIAAFLNRTAPAAVPPGRR</sequence>
<dbReference type="Proteomes" id="UP001501358">
    <property type="component" value="Unassembled WGS sequence"/>
</dbReference>
<evidence type="ECO:0000256" key="4">
    <source>
        <dbReference type="ARBA" id="ARBA00022969"/>
    </source>
</evidence>
<protein>
    <recommendedName>
        <fullName evidence="9">SsgA family sporulation/cell division regulator</fullName>
    </recommendedName>
</protein>
<name>A0ABN3L5F3_9ACTN</name>
<comment type="caution">
    <text evidence="7">The sequence shown here is derived from an EMBL/GenBank/DDBJ whole genome shotgun (WGS) entry which is preliminary data.</text>
</comment>
<comment type="similarity">
    <text evidence="2">Belongs to the SsgA family.</text>
</comment>
<dbReference type="Pfam" id="PF04686">
    <property type="entry name" value="SsgA"/>
    <property type="match status" value="1"/>
</dbReference>
<evidence type="ECO:0000256" key="3">
    <source>
        <dbReference type="ARBA" id="ARBA00022618"/>
    </source>
</evidence>
<accession>A0ABN3L5F3</accession>
<evidence type="ECO:0000256" key="1">
    <source>
        <dbReference type="ARBA" id="ARBA00004431"/>
    </source>
</evidence>
<reference evidence="7 8" key="1">
    <citation type="journal article" date="2019" name="Int. J. Syst. Evol. Microbiol.">
        <title>The Global Catalogue of Microorganisms (GCM) 10K type strain sequencing project: providing services to taxonomists for standard genome sequencing and annotation.</title>
        <authorList>
            <consortium name="The Broad Institute Genomics Platform"/>
            <consortium name="The Broad Institute Genome Sequencing Center for Infectious Disease"/>
            <person name="Wu L."/>
            <person name="Ma J."/>
        </authorList>
    </citation>
    <scope>NUCLEOTIDE SEQUENCE [LARGE SCALE GENOMIC DNA]</scope>
    <source>
        <strain evidence="7 8">JCM 6307</strain>
    </source>
</reference>
<dbReference type="EMBL" id="BAAATA010000004">
    <property type="protein sequence ID" value="GAA2476338.1"/>
    <property type="molecule type" value="Genomic_DNA"/>
</dbReference>
<keyword evidence="4" id="KW-0749">Sporulation</keyword>
<keyword evidence="3" id="KW-0132">Cell division</keyword>
<keyword evidence="6" id="KW-0131">Cell cycle</keyword>
<evidence type="ECO:0000256" key="5">
    <source>
        <dbReference type="ARBA" id="ARBA00023210"/>
    </source>
</evidence>
<organism evidence="7 8">
    <name type="scientific">Streptomyces thermolineatus</name>
    <dbReference type="NCBI Taxonomy" id="44033"/>
    <lineage>
        <taxon>Bacteria</taxon>
        <taxon>Bacillati</taxon>
        <taxon>Actinomycetota</taxon>
        <taxon>Actinomycetes</taxon>
        <taxon>Kitasatosporales</taxon>
        <taxon>Streptomycetaceae</taxon>
        <taxon>Streptomyces</taxon>
    </lineage>
</organism>
<comment type="subcellular location">
    <subcellularLocation>
        <location evidence="1">Cell septum</location>
    </subcellularLocation>
</comment>
<keyword evidence="5" id="KW-0717">Septation</keyword>
<evidence type="ECO:0000313" key="8">
    <source>
        <dbReference type="Proteomes" id="UP001501358"/>
    </source>
</evidence>
<dbReference type="InterPro" id="IPR038658">
    <property type="entry name" value="SsgB_sf"/>
</dbReference>
<evidence type="ECO:0000256" key="2">
    <source>
        <dbReference type="ARBA" id="ARBA00009323"/>
    </source>
</evidence>